<feature type="domain" description="GST C-terminal" evidence="2">
    <location>
        <begin position="118"/>
        <end position="246"/>
    </location>
</feature>
<dbReference type="InterPro" id="IPR036282">
    <property type="entry name" value="Glutathione-S-Trfase_C_sf"/>
</dbReference>
<dbReference type="OrthoDB" id="414243at2759"/>
<dbReference type="PROSITE" id="PS50405">
    <property type="entry name" value="GST_CTER"/>
    <property type="match status" value="1"/>
</dbReference>
<evidence type="ECO:0000313" key="3">
    <source>
        <dbReference type="EMBL" id="OQV26051.1"/>
    </source>
</evidence>
<comment type="caution">
    <text evidence="3">The sequence shown here is derived from an EMBL/GenBank/DDBJ whole genome shotgun (WGS) entry which is preliminary data.</text>
</comment>
<gene>
    <name evidence="3" type="ORF">BV898_00181</name>
</gene>
<dbReference type="EMBL" id="MTYJ01000001">
    <property type="protein sequence ID" value="OQV26051.1"/>
    <property type="molecule type" value="Genomic_DNA"/>
</dbReference>
<dbReference type="GO" id="GO:0006749">
    <property type="term" value="P:glutathione metabolic process"/>
    <property type="evidence" value="ECO:0007669"/>
    <property type="project" value="TreeGrafter"/>
</dbReference>
<dbReference type="Proteomes" id="UP000192578">
    <property type="component" value="Unassembled WGS sequence"/>
</dbReference>
<dbReference type="InterPro" id="IPR004046">
    <property type="entry name" value="GST_C"/>
</dbReference>
<organism evidence="3 4">
    <name type="scientific">Hypsibius exemplaris</name>
    <name type="common">Freshwater tardigrade</name>
    <dbReference type="NCBI Taxonomy" id="2072580"/>
    <lineage>
        <taxon>Eukaryota</taxon>
        <taxon>Metazoa</taxon>
        <taxon>Ecdysozoa</taxon>
        <taxon>Tardigrada</taxon>
        <taxon>Eutardigrada</taxon>
        <taxon>Parachela</taxon>
        <taxon>Hypsibioidea</taxon>
        <taxon>Hypsibiidae</taxon>
        <taxon>Hypsibius</taxon>
    </lineage>
</organism>
<dbReference type="SUPFAM" id="SSF47616">
    <property type="entry name" value="GST C-terminal domain-like"/>
    <property type="match status" value="1"/>
</dbReference>
<reference evidence="4" key="1">
    <citation type="submission" date="2017-01" db="EMBL/GenBank/DDBJ databases">
        <title>Comparative genomics of anhydrobiosis in the tardigrade Hypsibius dujardini.</title>
        <authorList>
            <person name="Yoshida Y."/>
            <person name="Koutsovoulos G."/>
            <person name="Laetsch D."/>
            <person name="Stevens L."/>
            <person name="Kumar S."/>
            <person name="Horikawa D."/>
            <person name="Ishino K."/>
            <person name="Komine S."/>
            <person name="Tomita M."/>
            <person name="Blaxter M."/>
            <person name="Arakawa K."/>
        </authorList>
    </citation>
    <scope>NUCLEOTIDE SEQUENCE [LARGE SCALE GENOMIC DNA]</scope>
    <source>
        <strain evidence="4">Z151</strain>
    </source>
</reference>
<dbReference type="InterPro" id="IPR036249">
    <property type="entry name" value="Thioredoxin-like_sf"/>
</dbReference>
<dbReference type="PANTHER" id="PTHR11571:SF150">
    <property type="entry name" value="GLUTATHIONE S-TRANSFERASE"/>
    <property type="match status" value="1"/>
</dbReference>
<dbReference type="CDD" id="cd03039">
    <property type="entry name" value="GST_N_Sigma_like"/>
    <property type="match status" value="1"/>
</dbReference>
<dbReference type="AlphaFoldDB" id="A0A1W0XFC2"/>
<dbReference type="PROSITE" id="PS50404">
    <property type="entry name" value="GST_NTER"/>
    <property type="match status" value="1"/>
</dbReference>
<evidence type="ECO:0000259" key="1">
    <source>
        <dbReference type="PROSITE" id="PS50404"/>
    </source>
</evidence>
<name>A0A1W0XFC2_HYPEX</name>
<dbReference type="Pfam" id="PF02798">
    <property type="entry name" value="GST_N"/>
    <property type="match status" value="1"/>
</dbReference>
<accession>A0A1W0XFC2</accession>
<dbReference type="SFLD" id="SFLDS00019">
    <property type="entry name" value="Glutathione_Transferase_(cytos"/>
    <property type="match status" value="1"/>
</dbReference>
<dbReference type="PANTHER" id="PTHR11571">
    <property type="entry name" value="GLUTATHIONE S-TRANSFERASE"/>
    <property type="match status" value="1"/>
</dbReference>
<dbReference type="CDD" id="cd03192">
    <property type="entry name" value="GST_C_Sigma_like"/>
    <property type="match status" value="1"/>
</dbReference>
<dbReference type="SUPFAM" id="SSF52833">
    <property type="entry name" value="Thioredoxin-like"/>
    <property type="match status" value="1"/>
</dbReference>
<dbReference type="Gene3D" id="3.40.30.10">
    <property type="entry name" value="Glutaredoxin"/>
    <property type="match status" value="1"/>
</dbReference>
<dbReference type="Pfam" id="PF14497">
    <property type="entry name" value="GST_C_3"/>
    <property type="match status" value="1"/>
</dbReference>
<keyword evidence="4" id="KW-1185">Reference proteome</keyword>
<evidence type="ECO:0000259" key="2">
    <source>
        <dbReference type="PROSITE" id="PS50405"/>
    </source>
</evidence>
<dbReference type="InterPro" id="IPR050213">
    <property type="entry name" value="GST_superfamily"/>
</dbReference>
<feature type="domain" description="GST N-terminal" evidence="1">
    <location>
        <begin position="44"/>
        <end position="116"/>
    </location>
</feature>
<sequence length="246" mass="27075">MAAMLVFVVADGATDEPGTRLASKQIENLSTGSSLTVDAEDEESKYIFHHFNARFRGESCRWALAYAGVQWEDQRASLALFPTLGSTLPVLEVNGKNLTQSTAIARYIAKKRGFAGRGLWEQAEVDALIDYIVIDAIAGLRAYPEAALTGDKAKVTALKEQYTSVGVTPFLKELENKLRSNDGGQGFFFGPSATLADIIVVNFGDEVLRMKPDVLESYPVLREHRNRVHDLPGITEWIANRPDTLL</sequence>
<dbReference type="GO" id="GO:0004364">
    <property type="term" value="F:glutathione transferase activity"/>
    <property type="evidence" value="ECO:0007669"/>
    <property type="project" value="UniProtKB-ARBA"/>
</dbReference>
<dbReference type="Gene3D" id="1.20.1050.10">
    <property type="match status" value="1"/>
</dbReference>
<protein>
    <submittedName>
        <fullName evidence="3">Hematopoietic prostaglandin D synthase</fullName>
    </submittedName>
</protein>
<proteinExistence type="predicted"/>
<dbReference type="InterPro" id="IPR040079">
    <property type="entry name" value="Glutathione_S-Trfase"/>
</dbReference>
<evidence type="ECO:0000313" key="4">
    <source>
        <dbReference type="Proteomes" id="UP000192578"/>
    </source>
</evidence>
<dbReference type="InterPro" id="IPR010987">
    <property type="entry name" value="Glutathione-S-Trfase_C-like"/>
</dbReference>
<dbReference type="InterPro" id="IPR004045">
    <property type="entry name" value="Glutathione_S-Trfase_N"/>
</dbReference>